<sequence length="129" mass="14366">MHKANAGESVMDDDKLSLSAHVDINRLFQVAGNDISFIKTLLYKANEENIKEISLAQTLAKQGDRVGVAKTVHRLKGSAQTICAKEIAAACLAFENRRLEDMHPDKIYSGLKIIELMIFSLNDCLIHLR</sequence>
<gene>
    <name evidence="4" type="ORF">EGO53_00890</name>
</gene>
<evidence type="ECO:0000313" key="5">
    <source>
        <dbReference type="Proteomes" id="UP000317572"/>
    </source>
</evidence>
<feature type="modified residue" description="Phosphohistidine" evidence="2">
    <location>
        <position position="73"/>
    </location>
</feature>
<dbReference type="EMBL" id="CP033893">
    <property type="protein sequence ID" value="QDL30438.1"/>
    <property type="molecule type" value="Genomic_DNA"/>
</dbReference>
<evidence type="ECO:0000259" key="3">
    <source>
        <dbReference type="PROSITE" id="PS50894"/>
    </source>
</evidence>
<keyword evidence="2" id="KW-0597">Phosphoprotein</keyword>
<dbReference type="InterPro" id="IPR036641">
    <property type="entry name" value="HPT_dom_sf"/>
</dbReference>
<organism evidence="4 5">
    <name type="scientific">Serratia liquefaciens</name>
    <dbReference type="NCBI Taxonomy" id="614"/>
    <lineage>
        <taxon>Bacteria</taxon>
        <taxon>Pseudomonadati</taxon>
        <taxon>Pseudomonadota</taxon>
        <taxon>Gammaproteobacteria</taxon>
        <taxon>Enterobacterales</taxon>
        <taxon>Yersiniaceae</taxon>
        <taxon>Serratia</taxon>
    </lineage>
</organism>
<evidence type="ECO:0000256" key="1">
    <source>
        <dbReference type="ARBA" id="ARBA00023012"/>
    </source>
</evidence>
<accession>A0A515CQJ5</accession>
<keyword evidence="1" id="KW-0902">Two-component regulatory system</keyword>
<feature type="domain" description="HPt" evidence="3">
    <location>
        <begin position="34"/>
        <end position="129"/>
    </location>
</feature>
<dbReference type="SUPFAM" id="SSF47226">
    <property type="entry name" value="Histidine-containing phosphotransfer domain, HPT domain"/>
    <property type="match status" value="1"/>
</dbReference>
<dbReference type="Pfam" id="PF01627">
    <property type="entry name" value="Hpt"/>
    <property type="match status" value="1"/>
</dbReference>
<dbReference type="GO" id="GO:0000160">
    <property type="term" value="P:phosphorelay signal transduction system"/>
    <property type="evidence" value="ECO:0007669"/>
    <property type="project" value="UniProtKB-KW"/>
</dbReference>
<evidence type="ECO:0000313" key="4">
    <source>
        <dbReference type="EMBL" id="QDL30438.1"/>
    </source>
</evidence>
<evidence type="ECO:0000256" key="2">
    <source>
        <dbReference type="PROSITE-ProRule" id="PRU00110"/>
    </source>
</evidence>
<reference evidence="4 5" key="1">
    <citation type="submission" date="2018-11" db="EMBL/GenBank/DDBJ databases">
        <title>The first complete genome of Serratia liquefaciens isolated from metalophyte plant revel distinctness adaptive mechanisms in an extreme habitat.</title>
        <authorList>
            <person name="Caneschi W.L."/>
            <person name="Sanchez A.B."/>
            <person name="Felestrino E.B."/>
            <person name="Assis R.A.B."/>
            <person name="Lemes C.G.C."/>
            <person name="Cordeiro I.F."/>
            <person name="Fonseca N.P."/>
            <person name="Villa M."/>
            <person name="Vieira I.T."/>
            <person name="Moraes L.A."/>
            <person name="Kamino L.H.Y."/>
            <person name="do Carmo F."/>
            <person name="Garcia C.M."/>
            <person name="Almeida N.F."/>
            <person name="Silva R.S."/>
            <person name="Ferro J.A."/>
            <person name="Ferro M.I.T."/>
            <person name="Varani A.M."/>
            <person name="Ferreira R.M."/>
            <person name="dos Santos V.L."/>
            <person name="Silva U.C."/>
            <person name="Setubal J.C."/>
            <person name="Moreira L.M."/>
        </authorList>
    </citation>
    <scope>NUCLEOTIDE SEQUENCE [LARGE SCALE GENOMIC DNA]</scope>
    <source>
        <strain evidence="4 5">FG3</strain>
    </source>
</reference>
<dbReference type="AlphaFoldDB" id="A0A515CQJ5"/>
<name>A0A515CQJ5_SERLI</name>
<dbReference type="InterPro" id="IPR008207">
    <property type="entry name" value="Sig_transdc_His_kin_Hpt_dom"/>
</dbReference>
<dbReference type="GO" id="GO:0004672">
    <property type="term" value="F:protein kinase activity"/>
    <property type="evidence" value="ECO:0007669"/>
    <property type="project" value="UniProtKB-ARBA"/>
</dbReference>
<dbReference type="Proteomes" id="UP000317572">
    <property type="component" value="Chromosome"/>
</dbReference>
<proteinExistence type="predicted"/>
<dbReference type="Gene3D" id="1.20.120.160">
    <property type="entry name" value="HPT domain"/>
    <property type="match status" value="1"/>
</dbReference>
<protein>
    <submittedName>
        <fullName evidence="4">Hpt domain-containing protein</fullName>
    </submittedName>
</protein>
<dbReference type="PROSITE" id="PS50894">
    <property type="entry name" value="HPT"/>
    <property type="match status" value="1"/>
</dbReference>